<evidence type="ECO:0000256" key="1">
    <source>
        <dbReference type="ARBA" id="ARBA00001957"/>
    </source>
</evidence>
<keyword evidence="3" id="KW-0597">Phosphoprotein</keyword>
<dbReference type="InterPro" id="IPR000873">
    <property type="entry name" value="AMP-dep_synth/lig_dom"/>
</dbReference>
<dbReference type="PANTHER" id="PTHR45527:SF1">
    <property type="entry name" value="FATTY ACID SYNTHASE"/>
    <property type="match status" value="1"/>
</dbReference>
<organism evidence="5 6">
    <name type="scientific">Chryseolinea lacunae</name>
    <dbReference type="NCBI Taxonomy" id="2801331"/>
    <lineage>
        <taxon>Bacteria</taxon>
        <taxon>Pseudomonadati</taxon>
        <taxon>Bacteroidota</taxon>
        <taxon>Cytophagia</taxon>
        <taxon>Cytophagales</taxon>
        <taxon>Fulvivirgaceae</taxon>
        <taxon>Chryseolinea</taxon>
    </lineage>
</organism>
<dbReference type="RefSeq" id="WP_202011960.1">
    <property type="nucleotide sequence ID" value="NZ_JAERRB010000005.1"/>
</dbReference>
<dbReference type="SUPFAM" id="SSF52777">
    <property type="entry name" value="CoA-dependent acyltransferases"/>
    <property type="match status" value="2"/>
</dbReference>
<proteinExistence type="predicted"/>
<dbReference type="Gene3D" id="3.40.50.980">
    <property type="match status" value="2"/>
</dbReference>
<dbReference type="InterPro" id="IPR006162">
    <property type="entry name" value="Ppantetheine_attach_site"/>
</dbReference>
<dbReference type="SUPFAM" id="SSF47336">
    <property type="entry name" value="ACP-like"/>
    <property type="match status" value="2"/>
</dbReference>
<dbReference type="CDD" id="cd19531">
    <property type="entry name" value="LCL_NRPS-like"/>
    <property type="match status" value="1"/>
</dbReference>
<name>A0ABS1KUA9_9BACT</name>
<dbReference type="InterPro" id="IPR025110">
    <property type="entry name" value="AMP-bd_C"/>
</dbReference>
<feature type="domain" description="Carrier" evidence="4">
    <location>
        <begin position="1594"/>
        <end position="1670"/>
    </location>
</feature>
<dbReference type="Gene3D" id="1.10.1200.10">
    <property type="entry name" value="ACP-like"/>
    <property type="match status" value="2"/>
</dbReference>
<dbReference type="Gene3D" id="3.30.559.10">
    <property type="entry name" value="Chloramphenicol acetyltransferase-like domain"/>
    <property type="match status" value="1"/>
</dbReference>
<reference evidence="5 6" key="1">
    <citation type="submission" date="2021-01" db="EMBL/GenBank/DDBJ databases">
        <title>Chryseolinea sp. Jin1 Genome sequencing and assembly.</title>
        <authorList>
            <person name="Kim I."/>
        </authorList>
    </citation>
    <scope>NUCLEOTIDE SEQUENCE [LARGE SCALE GENOMIC DNA]</scope>
    <source>
        <strain evidence="5 6">Jin1</strain>
    </source>
</reference>
<dbReference type="Pfam" id="PF00501">
    <property type="entry name" value="AMP-binding"/>
    <property type="match status" value="2"/>
</dbReference>
<dbReference type="Gene3D" id="3.30.559.30">
    <property type="entry name" value="Nonribosomal peptide synthetase, condensation domain"/>
    <property type="match status" value="1"/>
</dbReference>
<evidence type="ECO:0000256" key="2">
    <source>
        <dbReference type="ARBA" id="ARBA00022450"/>
    </source>
</evidence>
<dbReference type="NCBIfam" id="TIGR01733">
    <property type="entry name" value="AA-adenyl-dom"/>
    <property type="match status" value="2"/>
</dbReference>
<comment type="caution">
    <text evidence="5">The sequence shown here is derived from an EMBL/GenBank/DDBJ whole genome shotgun (WGS) entry which is preliminary data.</text>
</comment>
<dbReference type="Gene3D" id="3.40.50.12780">
    <property type="entry name" value="N-terminal domain of ligase-like"/>
    <property type="match status" value="1"/>
</dbReference>
<dbReference type="InterPro" id="IPR010071">
    <property type="entry name" value="AA_adenyl_dom"/>
</dbReference>
<dbReference type="InterPro" id="IPR001242">
    <property type="entry name" value="Condensation_dom"/>
</dbReference>
<dbReference type="PROSITE" id="PS00455">
    <property type="entry name" value="AMP_BINDING"/>
    <property type="match status" value="2"/>
</dbReference>
<protein>
    <submittedName>
        <fullName evidence="5">Amino acid adenylation domain-containing protein</fullName>
    </submittedName>
</protein>
<dbReference type="InterPro" id="IPR009081">
    <property type="entry name" value="PP-bd_ACP"/>
</dbReference>
<dbReference type="InterPro" id="IPR020845">
    <property type="entry name" value="AMP-binding_CS"/>
</dbReference>
<dbReference type="Pfam" id="PF13193">
    <property type="entry name" value="AMP-binding_C"/>
    <property type="match status" value="1"/>
</dbReference>
<dbReference type="PROSITE" id="PS50075">
    <property type="entry name" value="CARRIER"/>
    <property type="match status" value="2"/>
</dbReference>
<sequence length="1691" mass="188842">MNKQIVHEVFESMASRHSDKVAIEHNGQSIQYGILNANANKIAHALQGLGLTKESVVGTYFESSIEYVTSILGINKAGGVFMPLELDFPVKRLEHLLGEVAPAFIITHQQTLPALLSILEREVLGGLTVTILTINPLADDIAIRVYDRRGASLPDGLYASENLNVVLDGNNSNYLIYTSGSTGRPKVIEGCHKGLSHFIHWEIGEFNLDDTVRVSQLAPISFDVSFRDIFVPLLAGGTLCIPDKEVRTVPQKLVQWMNDQQLTMVHIVPTLFRLLTDELIESKATNALTTLRYVLLAGEPLFGKDVLRWQSARDKRTQLVNIYGPSETTLAKMFHRIGDELVDPYAIIPLGKAISNTAALILNEGKLCQIGEPGRLYIKTPFRSKGYYRNEALTKEKFVQNPLHTDFDDVIYDTGDMAKFADNMDVIFLGRQDNQIKIRGNRIELLEVEKVLVNFQGVKEVAVTIIEESDDDKVLACYYTGEADMDEAQVKKYLTEYLPSYMHPSYYVRLATFPKNKNGKLDRNELPKPTKVREQPTAGALTELERKLETIWKDVLKVADIGRDDSFFTIGGSSLKGIKIISKIYKECNVLLKLSDLFTHSTIRQLAELLSQSAKKSFAEITPIGASAYHDVSHAQRRLWILSHFGDENIAYNMMYAYTFEGNLQVASLHAALQTVIERHESLRTVMVSVNGEPKQKVLSFEELGFAMEEIDLRGEDDPDTITATLAENEWAIPFNLEQGPLLRAKLLQLPGEKFVFLFAIHHIVSDGWSTSIWIQEVMALYNAYSRNEPNPLKPLSIQYKDFAAWQNKLIASTELTKHQDYWLKQFTPLPTTLTLPADKVRPATKTFNGKHLGIKIDQSILKPLRELCSQNDATLFMGLLSSINILFYRLTGQSDITIGTPTAGRDHEGLENQIGLYVNTLALRSRFSPHDSFVQVLSAVKEVTSGAYAHQIYPFDYLVDQLDLVRDVSRSPLFDTMIVFHDTKTEAKQPQALSNVEIGNYYSKPRSTKFDLNLNFAENQTAGLNLIIEYNSDVFSAPFINALSLQYTTLLQSIVASGSTPVHALEYVPAAERHRLLHEFNETVATSSKPATLHELIEQQTERTPNAVALVCEGDSLTYKQLNARANALAHYLRQTWQVKPDDRVAIALDRSINLVVGILGILKAGAAYVPIDVAYPTQRIEQILTHSGVKGIILDTKFSGLVGDQFKKILISKAAEEISSFPATNPVRTTQASNLAYIIYTSGSTGAPKGVAVEHASVVNYVRWANQYYFNNESGHAFALHTSIAFDLTITSLFTTLLRGDSIVIYNYTHDQTSDMLYEIFQPSGQASVVKLTPSHVSVLGTLDIKETNITKVILGGEVLREEHVSTVWAINPLIRIYNEYGPTEATVGCVVQEIINLDDVYTIGVPVADSKIYIVDEFRNVQPIGVKGEICIGGIVLARGYHNDATLTASRFVDNPFAAAERMYHTADIGRWNVDGTLELFGRKDRQVKIRGHRIELDEIESHLLKIQGITGAFARVWQDETGDAQLLAYTTGQPIPSTEIKNALRKTIPDYMVPAYIVSLEKFPLTANAKVHAEKLPLPEKTNATVKYVAPSNNVERKLAAIWEDVLNVSPVSVEDSFFELGGHSLKAMRIISKIYKELNVRLSLRSLFTNQPTIRSLAREIVSNDLLSPELYAEESLVGEREEIII</sequence>
<dbReference type="Gene3D" id="2.30.38.10">
    <property type="entry name" value="Luciferase, Domain 3"/>
    <property type="match status" value="1"/>
</dbReference>
<dbReference type="InterPro" id="IPR023213">
    <property type="entry name" value="CAT-like_dom_sf"/>
</dbReference>
<dbReference type="EMBL" id="JAERRB010000005">
    <property type="protein sequence ID" value="MBL0743065.1"/>
    <property type="molecule type" value="Genomic_DNA"/>
</dbReference>
<evidence type="ECO:0000259" key="4">
    <source>
        <dbReference type="PROSITE" id="PS50075"/>
    </source>
</evidence>
<feature type="domain" description="Carrier" evidence="4">
    <location>
        <begin position="539"/>
        <end position="614"/>
    </location>
</feature>
<dbReference type="Pfam" id="PF00668">
    <property type="entry name" value="Condensation"/>
    <property type="match status" value="1"/>
</dbReference>
<dbReference type="InterPro" id="IPR045851">
    <property type="entry name" value="AMP-bd_C_sf"/>
</dbReference>
<accession>A0ABS1KUA9</accession>
<dbReference type="InterPro" id="IPR042099">
    <property type="entry name" value="ANL_N_sf"/>
</dbReference>
<dbReference type="NCBIfam" id="NF003417">
    <property type="entry name" value="PRK04813.1"/>
    <property type="match status" value="2"/>
</dbReference>
<gene>
    <name evidence="5" type="ORF">JI741_17680</name>
</gene>
<dbReference type="Gene3D" id="3.30.300.30">
    <property type="match status" value="2"/>
</dbReference>
<keyword evidence="6" id="KW-1185">Reference proteome</keyword>
<dbReference type="SUPFAM" id="SSF56801">
    <property type="entry name" value="Acetyl-CoA synthetase-like"/>
    <property type="match status" value="2"/>
</dbReference>
<dbReference type="Pfam" id="PF00550">
    <property type="entry name" value="PP-binding"/>
    <property type="match status" value="2"/>
</dbReference>
<evidence type="ECO:0000313" key="6">
    <source>
        <dbReference type="Proteomes" id="UP000613030"/>
    </source>
</evidence>
<comment type="cofactor">
    <cofactor evidence="1">
        <name>pantetheine 4'-phosphate</name>
        <dbReference type="ChEBI" id="CHEBI:47942"/>
    </cofactor>
</comment>
<dbReference type="PROSITE" id="PS00012">
    <property type="entry name" value="PHOSPHOPANTETHEINE"/>
    <property type="match status" value="2"/>
</dbReference>
<evidence type="ECO:0000256" key="3">
    <source>
        <dbReference type="ARBA" id="ARBA00022553"/>
    </source>
</evidence>
<dbReference type="CDD" id="cd05930">
    <property type="entry name" value="A_NRPS"/>
    <property type="match status" value="2"/>
</dbReference>
<dbReference type="InterPro" id="IPR036736">
    <property type="entry name" value="ACP-like_sf"/>
</dbReference>
<dbReference type="PANTHER" id="PTHR45527">
    <property type="entry name" value="NONRIBOSOMAL PEPTIDE SYNTHETASE"/>
    <property type="match status" value="1"/>
</dbReference>
<keyword evidence="2" id="KW-0596">Phosphopantetheine</keyword>
<evidence type="ECO:0000313" key="5">
    <source>
        <dbReference type="EMBL" id="MBL0743065.1"/>
    </source>
</evidence>
<dbReference type="Proteomes" id="UP000613030">
    <property type="component" value="Unassembled WGS sequence"/>
</dbReference>